<reference evidence="2" key="1">
    <citation type="submission" date="2016-10" db="EMBL/GenBank/DDBJ databases">
        <authorList>
            <person name="Varghese N."/>
            <person name="Submissions S."/>
        </authorList>
    </citation>
    <scope>NUCLEOTIDE SEQUENCE [LARGE SCALE GENOMIC DNA]</scope>
    <source>
        <strain evidence="2">DSM 19482</strain>
    </source>
</reference>
<dbReference type="Proteomes" id="UP000187261">
    <property type="component" value="Unassembled WGS sequence"/>
</dbReference>
<protein>
    <recommendedName>
        <fullName evidence="3">Pyruvate decarboxylase</fullName>
    </recommendedName>
</protein>
<dbReference type="EMBL" id="FTPU01000005">
    <property type="protein sequence ID" value="SIT96014.1"/>
    <property type="molecule type" value="Genomic_DNA"/>
</dbReference>
<evidence type="ECO:0000313" key="2">
    <source>
        <dbReference type="Proteomes" id="UP000187261"/>
    </source>
</evidence>
<sequence length="174" mass="19669">MSCANYGDSLLYYKKDAKINGVKTVLFFDPEVFPDIDEIKDPTYSAFSNAASDKMRSISIKYLQVNKAIPFEEIDTKIVQEICKNNNADVAIIPKVKYFKVGFGKYVFSNQVVVSLKLYDSEGNYIMETSYDTYKGNARLLGSAENSVIIGTKGAIRKMEKELRNRQVILRKAS</sequence>
<evidence type="ECO:0000313" key="1">
    <source>
        <dbReference type="EMBL" id="SIT96014.1"/>
    </source>
</evidence>
<dbReference type="AlphaFoldDB" id="A0A1U7PU25"/>
<evidence type="ECO:0008006" key="3">
    <source>
        <dbReference type="Google" id="ProtNLM"/>
    </source>
</evidence>
<name>A0A1U7PU25_9FLAO</name>
<gene>
    <name evidence="1" type="ORF">SAMN05660493_00686</name>
</gene>
<keyword evidence="2" id="KW-1185">Reference proteome</keyword>
<organism evidence="1 2">
    <name type="scientific">Epilithonimonas bovis DSM 19482</name>
    <dbReference type="NCBI Taxonomy" id="1121284"/>
    <lineage>
        <taxon>Bacteria</taxon>
        <taxon>Pseudomonadati</taxon>
        <taxon>Bacteroidota</taxon>
        <taxon>Flavobacteriia</taxon>
        <taxon>Flavobacteriales</taxon>
        <taxon>Weeksellaceae</taxon>
        <taxon>Chryseobacterium group</taxon>
        <taxon>Epilithonimonas</taxon>
    </lineage>
</organism>
<accession>A0A1U7PU25</accession>
<dbReference type="STRING" id="1121284.SAMN05660493_00686"/>
<proteinExistence type="predicted"/>